<protein>
    <submittedName>
        <fullName evidence="2">Uncharacterized protein</fullName>
    </submittedName>
</protein>
<evidence type="ECO:0000313" key="2">
    <source>
        <dbReference type="EMBL" id="SVB16177.1"/>
    </source>
</evidence>
<organism evidence="2">
    <name type="scientific">marine metagenome</name>
    <dbReference type="NCBI Taxonomy" id="408172"/>
    <lineage>
        <taxon>unclassified sequences</taxon>
        <taxon>metagenomes</taxon>
        <taxon>ecological metagenomes</taxon>
    </lineage>
</organism>
<gene>
    <name evidence="2" type="ORF">METZ01_LOCUS169031</name>
</gene>
<keyword evidence="1" id="KW-0472">Membrane</keyword>
<sequence length="577" mass="62032">MADDLRVAMDEFMAELDPNNGDDGWISTDEREVFRALASECIEYTLTRIGIRDGPPHRGGVGVDWKNTTWEEDGVVIEEFNIIPPRHSQIRDCTSAFGNDCEEVPIIPDEDRDCDTDIPASQGVDECRVKLWLNATMVISGFTDSSNFTLALNASNMSGATLDFTFPVTQDLRLDLWDECEGRVVGLDEDTSGGQAPLRGSCIGDGSSAYEITENADGSLTYSLSPNSPRTDWPIGEDLFADFTTAPIPVDNPPQWTDAAPPEGAWFPSPSGGQHVWATWGDVSSWFTDEGSVSQLDVRCTGAASLQLSEGADRSLWAEIPRGSAAEVSCEAVDSADQSTGNRIWHLGVPFSLSTPQQTLTDPHPITLSQTSDWPDLTVEIALMQEGSASASTSVTFTEEITVDVSASSMVPGPVQVWVSVQGADVYSMEHVYDLSISKESSPPSLSITSTEWDGSQWSMQGQYSDPDGETVSFTMAIDGSDTGSVSSSGNTWSTPSINFQLWDEGEHVVTIEGCDASNKCSSVSQTVDNSHLFDEPEPEPIPPPIDDGDGGLLPATGLPALIVAVVGALMYGRRRG</sequence>
<dbReference type="AlphaFoldDB" id="A0A382BSL2"/>
<keyword evidence="1" id="KW-1133">Transmembrane helix</keyword>
<proteinExistence type="predicted"/>
<name>A0A382BSL2_9ZZZZ</name>
<dbReference type="EMBL" id="UINC01030943">
    <property type="protein sequence ID" value="SVB16177.1"/>
    <property type="molecule type" value="Genomic_DNA"/>
</dbReference>
<feature type="transmembrane region" description="Helical" evidence="1">
    <location>
        <begin position="552"/>
        <end position="572"/>
    </location>
</feature>
<accession>A0A382BSL2</accession>
<evidence type="ECO:0000256" key="1">
    <source>
        <dbReference type="SAM" id="Phobius"/>
    </source>
</evidence>
<keyword evidence="1" id="KW-0812">Transmembrane</keyword>
<reference evidence="2" key="1">
    <citation type="submission" date="2018-05" db="EMBL/GenBank/DDBJ databases">
        <authorList>
            <person name="Lanie J.A."/>
            <person name="Ng W.-L."/>
            <person name="Kazmierczak K.M."/>
            <person name="Andrzejewski T.M."/>
            <person name="Davidsen T.M."/>
            <person name="Wayne K.J."/>
            <person name="Tettelin H."/>
            <person name="Glass J.I."/>
            <person name="Rusch D."/>
            <person name="Podicherti R."/>
            <person name="Tsui H.-C.T."/>
            <person name="Winkler M.E."/>
        </authorList>
    </citation>
    <scope>NUCLEOTIDE SEQUENCE</scope>
</reference>